<proteinExistence type="predicted"/>
<gene>
    <name evidence="2" type="ORF">B0H66DRAFT_614195</name>
</gene>
<dbReference type="EMBL" id="JAUEDM010000010">
    <property type="protein sequence ID" value="KAK3311940.1"/>
    <property type="molecule type" value="Genomic_DNA"/>
</dbReference>
<reference evidence="2" key="1">
    <citation type="journal article" date="2023" name="Mol. Phylogenet. Evol.">
        <title>Genome-scale phylogeny and comparative genomics of the fungal order Sordariales.</title>
        <authorList>
            <person name="Hensen N."/>
            <person name="Bonometti L."/>
            <person name="Westerberg I."/>
            <person name="Brannstrom I.O."/>
            <person name="Guillou S."/>
            <person name="Cros-Aarteil S."/>
            <person name="Calhoun S."/>
            <person name="Haridas S."/>
            <person name="Kuo A."/>
            <person name="Mondo S."/>
            <person name="Pangilinan J."/>
            <person name="Riley R."/>
            <person name="LaButti K."/>
            <person name="Andreopoulos B."/>
            <person name="Lipzen A."/>
            <person name="Chen C."/>
            <person name="Yan M."/>
            <person name="Daum C."/>
            <person name="Ng V."/>
            <person name="Clum A."/>
            <person name="Steindorff A."/>
            <person name="Ohm R.A."/>
            <person name="Martin F."/>
            <person name="Silar P."/>
            <person name="Natvig D.O."/>
            <person name="Lalanne C."/>
            <person name="Gautier V."/>
            <person name="Ament-Velasquez S.L."/>
            <person name="Kruys A."/>
            <person name="Hutchinson M.I."/>
            <person name="Powell A.J."/>
            <person name="Barry K."/>
            <person name="Miller A.N."/>
            <person name="Grigoriev I.V."/>
            <person name="Debuchy R."/>
            <person name="Gladieux P."/>
            <person name="Hiltunen Thoren M."/>
            <person name="Johannesson H."/>
        </authorList>
    </citation>
    <scope>NUCLEOTIDE SEQUENCE</scope>
    <source>
        <strain evidence="2">CBS 118394</strain>
    </source>
</reference>
<sequence>MKLLPTIQAVLLFATLGSAAPTEDPPLKIVRIDMDAAALEARNTSSIEARAPVAGANLDAWNNANPQCLQPPTFIWNQPDPNTCYEYWSGGLRWKMLLTRYRPGTGGGSAYNLAVFDQPGCTGNRVNHVQNKCSGGNIWSIRIF</sequence>
<feature type="signal peptide" evidence="1">
    <location>
        <begin position="1"/>
        <end position="19"/>
    </location>
</feature>
<evidence type="ECO:0000256" key="1">
    <source>
        <dbReference type="SAM" id="SignalP"/>
    </source>
</evidence>
<evidence type="ECO:0000313" key="3">
    <source>
        <dbReference type="Proteomes" id="UP001283341"/>
    </source>
</evidence>
<dbReference type="AlphaFoldDB" id="A0AAE0HS88"/>
<evidence type="ECO:0000313" key="2">
    <source>
        <dbReference type="EMBL" id="KAK3311940.1"/>
    </source>
</evidence>
<keyword evidence="1" id="KW-0732">Signal</keyword>
<dbReference type="Proteomes" id="UP001283341">
    <property type="component" value="Unassembled WGS sequence"/>
</dbReference>
<name>A0AAE0HS88_9PEZI</name>
<accession>A0AAE0HS88</accession>
<comment type="caution">
    <text evidence="2">The sequence shown here is derived from an EMBL/GenBank/DDBJ whole genome shotgun (WGS) entry which is preliminary data.</text>
</comment>
<reference evidence="2" key="2">
    <citation type="submission" date="2023-06" db="EMBL/GenBank/DDBJ databases">
        <authorList>
            <consortium name="Lawrence Berkeley National Laboratory"/>
            <person name="Haridas S."/>
            <person name="Hensen N."/>
            <person name="Bonometti L."/>
            <person name="Westerberg I."/>
            <person name="Brannstrom I.O."/>
            <person name="Guillou S."/>
            <person name="Cros-Aarteil S."/>
            <person name="Calhoun S."/>
            <person name="Kuo A."/>
            <person name="Mondo S."/>
            <person name="Pangilinan J."/>
            <person name="Riley R."/>
            <person name="Labutti K."/>
            <person name="Andreopoulos B."/>
            <person name="Lipzen A."/>
            <person name="Chen C."/>
            <person name="Yanf M."/>
            <person name="Daum C."/>
            <person name="Ng V."/>
            <person name="Clum A."/>
            <person name="Steindorff A."/>
            <person name="Ohm R."/>
            <person name="Martin F."/>
            <person name="Silar P."/>
            <person name="Natvig D."/>
            <person name="Lalanne C."/>
            <person name="Gautier V."/>
            <person name="Ament-Velasquez S.L."/>
            <person name="Kruys A."/>
            <person name="Hutchinson M.I."/>
            <person name="Powell A.J."/>
            <person name="Barry K."/>
            <person name="Miller A.N."/>
            <person name="Grigoriev I.V."/>
            <person name="Debuchy R."/>
            <person name="Gladieux P."/>
            <person name="Thoren M.H."/>
            <person name="Johannesson H."/>
        </authorList>
    </citation>
    <scope>NUCLEOTIDE SEQUENCE</scope>
    <source>
        <strain evidence="2">CBS 118394</strain>
    </source>
</reference>
<protein>
    <submittedName>
        <fullName evidence="2">Uncharacterized protein</fullName>
    </submittedName>
</protein>
<keyword evidence="3" id="KW-1185">Reference proteome</keyword>
<organism evidence="2 3">
    <name type="scientific">Apodospora peruviana</name>
    <dbReference type="NCBI Taxonomy" id="516989"/>
    <lineage>
        <taxon>Eukaryota</taxon>
        <taxon>Fungi</taxon>
        <taxon>Dikarya</taxon>
        <taxon>Ascomycota</taxon>
        <taxon>Pezizomycotina</taxon>
        <taxon>Sordariomycetes</taxon>
        <taxon>Sordariomycetidae</taxon>
        <taxon>Sordariales</taxon>
        <taxon>Lasiosphaeriaceae</taxon>
        <taxon>Apodospora</taxon>
    </lineage>
</organism>
<feature type="chain" id="PRO_5042156181" evidence="1">
    <location>
        <begin position="20"/>
        <end position="144"/>
    </location>
</feature>